<accession>A0A3R9Z5E3</accession>
<feature type="domain" description="Glycosyl transferase family 1" evidence="4">
    <location>
        <begin position="193"/>
        <end position="356"/>
    </location>
</feature>
<comment type="similarity">
    <text evidence="1">Belongs to the glycosyltransferase group 1 family. Glycosyltransferase 4 subfamily.</text>
</comment>
<evidence type="ECO:0000256" key="1">
    <source>
        <dbReference type="ARBA" id="ARBA00009481"/>
    </source>
</evidence>
<keyword evidence="3 5" id="KW-0808">Transferase</keyword>
<evidence type="ECO:0000256" key="2">
    <source>
        <dbReference type="ARBA" id="ARBA00022676"/>
    </source>
</evidence>
<dbReference type="Proteomes" id="UP000274661">
    <property type="component" value="Unassembled WGS sequence"/>
</dbReference>
<gene>
    <name evidence="5" type="ORF">HMF7854_04555</name>
</gene>
<evidence type="ECO:0000256" key="3">
    <source>
        <dbReference type="ARBA" id="ARBA00022679"/>
    </source>
</evidence>
<evidence type="ECO:0000313" key="6">
    <source>
        <dbReference type="Proteomes" id="UP000274661"/>
    </source>
</evidence>
<dbReference type="SUPFAM" id="SSF53756">
    <property type="entry name" value="UDP-Glycosyltransferase/glycogen phosphorylase"/>
    <property type="match status" value="1"/>
</dbReference>
<evidence type="ECO:0000259" key="4">
    <source>
        <dbReference type="Pfam" id="PF00534"/>
    </source>
</evidence>
<dbReference type="GO" id="GO:0016757">
    <property type="term" value="F:glycosyltransferase activity"/>
    <property type="evidence" value="ECO:0007669"/>
    <property type="project" value="UniProtKB-KW"/>
</dbReference>
<reference evidence="5 6" key="1">
    <citation type="submission" date="2018-12" db="EMBL/GenBank/DDBJ databases">
        <title>Sphingomonas sp. HMF7854 Genome sequencing and assembly.</title>
        <authorList>
            <person name="Cha I."/>
            <person name="Kang H."/>
            <person name="Kim H."/>
            <person name="Kang J."/>
            <person name="Joh K."/>
        </authorList>
    </citation>
    <scope>NUCLEOTIDE SEQUENCE [LARGE SCALE GENOMIC DNA]</scope>
    <source>
        <strain evidence="5 6">HMF7854</strain>
    </source>
</reference>
<dbReference type="Gene3D" id="3.40.50.2000">
    <property type="entry name" value="Glycogen Phosphorylase B"/>
    <property type="match status" value="2"/>
</dbReference>
<name>A0A3R9Z5E3_9SPHN</name>
<comment type="caution">
    <text evidence="5">The sequence shown here is derived from an EMBL/GenBank/DDBJ whole genome shotgun (WGS) entry which is preliminary data.</text>
</comment>
<dbReference type="AlphaFoldDB" id="A0A3R9Z5E3"/>
<keyword evidence="2" id="KW-0328">Glycosyltransferase</keyword>
<keyword evidence="6" id="KW-1185">Reference proteome</keyword>
<dbReference type="CDD" id="cd03801">
    <property type="entry name" value="GT4_PimA-like"/>
    <property type="match status" value="1"/>
</dbReference>
<dbReference type="EMBL" id="RWJF01000001">
    <property type="protein sequence ID" value="RST30180.1"/>
    <property type="molecule type" value="Genomic_DNA"/>
</dbReference>
<dbReference type="InterPro" id="IPR001296">
    <property type="entry name" value="Glyco_trans_1"/>
</dbReference>
<organism evidence="5 6">
    <name type="scientific">Sphingomonas ginkgonis</name>
    <dbReference type="NCBI Taxonomy" id="2315330"/>
    <lineage>
        <taxon>Bacteria</taxon>
        <taxon>Pseudomonadati</taxon>
        <taxon>Pseudomonadota</taxon>
        <taxon>Alphaproteobacteria</taxon>
        <taxon>Sphingomonadales</taxon>
        <taxon>Sphingomonadaceae</taxon>
        <taxon>Sphingomonas</taxon>
    </lineage>
</organism>
<protein>
    <submittedName>
        <fullName evidence="5">Glycosyltransferase</fullName>
    </submittedName>
</protein>
<dbReference type="RefSeq" id="WP_126718014.1">
    <property type="nucleotide sequence ID" value="NZ_RWJF01000001.1"/>
</dbReference>
<dbReference type="PANTHER" id="PTHR12526:SF640">
    <property type="entry name" value="COLANIC ACID BIOSYNTHESIS GLYCOSYLTRANSFERASE WCAL-RELATED"/>
    <property type="match status" value="1"/>
</dbReference>
<proteinExistence type="inferred from homology"/>
<dbReference type="Pfam" id="PF00534">
    <property type="entry name" value="Glycos_transf_1"/>
    <property type="match status" value="1"/>
</dbReference>
<dbReference type="PANTHER" id="PTHR12526">
    <property type="entry name" value="GLYCOSYLTRANSFERASE"/>
    <property type="match status" value="1"/>
</dbReference>
<evidence type="ECO:0000313" key="5">
    <source>
        <dbReference type="EMBL" id="RST30180.1"/>
    </source>
</evidence>
<sequence length="376" mass="41115">MDRPADPNQPSHPPTARRRVAIVDGSIDRTGALLAIVREARLVPALEFVLIVPEANRVPDRDLADFARVIRFPVPTLRRQWMSAASYPWRLIRDGLRLKRMLEREEIAAVQVNDFYLASAHMAKALGYSGRIVTWLRIDPAKFGAPGRLWLAIARRFSDQLVAVSRTVAAQAPGWPAQLLYDPTPTLAPAFERGSRKFVYLGNYINGKGQGVAVAAFERVAVADPRCELHFFGSTMGLPKNEAYKAQLEQIARRSPGASRIHFHAAVDGAEKAFAGAYAALNFSESESFSLTCQEASAAALPVIATRCGGPEEIISDGETGFLIPVGDAAAAADRMLALLNDPARAEALGRAGRERVHRCFSAEEFRARLLELFNG</sequence>